<evidence type="ECO:0000256" key="2">
    <source>
        <dbReference type="ARBA" id="ARBA00022448"/>
    </source>
</evidence>
<dbReference type="GO" id="GO:0009279">
    <property type="term" value="C:cell outer membrane"/>
    <property type="evidence" value="ECO:0007669"/>
    <property type="project" value="UniProtKB-SubCell"/>
</dbReference>
<keyword evidence="2 8" id="KW-0813">Transport</keyword>
<dbReference type="NCBIfam" id="TIGR04057">
    <property type="entry name" value="SusC_RagA_signa"/>
    <property type="match status" value="1"/>
</dbReference>
<keyword evidence="5 9" id="KW-0798">TonB box</keyword>
<dbReference type="PROSITE" id="PS52016">
    <property type="entry name" value="TONB_DEPENDENT_REC_3"/>
    <property type="match status" value="1"/>
</dbReference>
<feature type="domain" description="TonB-dependent receptor plug" evidence="11">
    <location>
        <begin position="179"/>
        <end position="284"/>
    </location>
</feature>
<evidence type="ECO:0000256" key="6">
    <source>
        <dbReference type="ARBA" id="ARBA00023136"/>
    </source>
</evidence>
<dbReference type="InterPro" id="IPR012910">
    <property type="entry name" value="Plug_dom"/>
</dbReference>
<dbReference type="SUPFAM" id="SSF56935">
    <property type="entry name" value="Porins"/>
    <property type="match status" value="1"/>
</dbReference>
<protein>
    <submittedName>
        <fullName evidence="12">TonB-dependent receptor</fullName>
    </submittedName>
</protein>
<dbReference type="OrthoDB" id="9768177at2"/>
<keyword evidence="12" id="KW-0675">Receptor</keyword>
<evidence type="ECO:0000256" key="3">
    <source>
        <dbReference type="ARBA" id="ARBA00022452"/>
    </source>
</evidence>
<dbReference type="Pfam" id="PF00593">
    <property type="entry name" value="TonB_dep_Rec_b-barrel"/>
    <property type="match status" value="1"/>
</dbReference>
<dbReference type="SUPFAM" id="SSF49464">
    <property type="entry name" value="Carboxypeptidase regulatory domain-like"/>
    <property type="match status" value="1"/>
</dbReference>
<dbReference type="Gene3D" id="2.40.170.20">
    <property type="entry name" value="TonB-dependent receptor, beta-barrel domain"/>
    <property type="match status" value="1"/>
</dbReference>
<dbReference type="Gene3D" id="2.170.130.10">
    <property type="entry name" value="TonB-dependent receptor, plug domain"/>
    <property type="match status" value="1"/>
</dbReference>
<keyword evidence="6 8" id="KW-0472">Membrane</keyword>
<dbReference type="InterPro" id="IPR039426">
    <property type="entry name" value="TonB-dep_rcpt-like"/>
</dbReference>
<dbReference type="InterPro" id="IPR008969">
    <property type="entry name" value="CarboxyPept-like_regulatory"/>
</dbReference>
<keyword evidence="7 8" id="KW-0998">Cell outer membrane</keyword>
<dbReference type="Pfam" id="PF13715">
    <property type="entry name" value="CarbopepD_reg_2"/>
    <property type="match status" value="1"/>
</dbReference>
<evidence type="ECO:0000256" key="8">
    <source>
        <dbReference type="PROSITE-ProRule" id="PRU01360"/>
    </source>
</evidence>
<evidence type="ECO:0000313" key="12">
    <source>
        <dbReference type="EMBL" id="TXE04806.1"/>
    </source>
</evidence>
<gene>
    <name evidence="12" type="ORF">ESV85_18845</name>
</gene>
<evidence type="ECO:0000256" key="4">
    <source>
        <dbReference type="ARBA" id="ARBA00022692"/>
    </source>
</evidence>
<comment type="subcellular location">
    <subcellularLocation>
        <location evidence="1 8">Cell outer membrane</location>
        <topology evidence="1 8">Multi-pass membrane protein</topology>
    </subcellularLocation>
</comment>
<reference evidence="12 13" key="1">
    <citation type="submission" date="2019-08" db="EMBL/GenBank/DDBJ databases">
        <title>Genomes sequence of Algoriphagus aquimarinus ACAM450.</title>
        <authorList>
            <person name="Bowman J.P."/>
        </authorList>
    </citation>
    <scope>NUCLEOTIDE SEQUENCE [LARGE SCALE GENOMIC DNA]</scope>
    <source>
        <strain evidence="12 13">ACAM 450</strain>
    </source>
</reference>
<feature type="domain" description="TonB-dependent receptor-like beta-barrel" evidence="10">
    <location>
        <begin position="470"/>
        <end position="856"/>
    </location>
</feature>
<evidence type="ECO:0000256" key="7">
    <source>
        <dbReference type="ARBA" id="ARBA00023237"/>
    </source>
</evidence>
<dbReference type="FunFam" id="2.170.130.10:FF:000003">
    <property type="entry name" value="SusC/RagA family TonB-linked outer membrane protein"/>
    <property type="match status" value="1"/>
</dbReference>
<evidence type="ECO:0000256" key="1">
    <source>
        <dbReference type="ARBA" id="ARBA00004571"/>
    </source>
</evidence>
<dbReference type="Proteomes" id="UP000321935">
    <property type="component" value="Unassembled WGS sequence"/>
</dbReference>
<dbReference type="InterPro" id="IPR023996">
    <property type="entry name" value="TonB-dep_OMP_SusC/RagA"/>
</dbReference>
<accession>A0A5C7A9G7</accession>
<sequence length="1087" mass="120734">MSVESTPLDKVFKDIEKQTGLAFTYNTGNVDVKQKVDLDVQNKTVYDLLLDLNKDTGLRFIQINDNIHVKAYQAGISQGVSIEEAISKDVSGKVVDETGQPIPGVTIIVEGTTRGLVTGLDGDYTISVEEGDVLVFSFIGFKDERVSILNQTTLNITMIEDEKSLDEIVVVGYGEQKKVNTTGAISTVKYDDELNNRPITNASQALGGTASGVWVSQNSGKPGDDGAQIRVRGWGTLNNSNPLIIIDGVEGDFSQINPADIESMTVLKDAASAAIYGSKAANGVVLVTTKMGKNNEKMQVSLNSYYGIQSLGRKYNLINNSAAHMELSNQALMNDGSSPLFSDALINAFRNGTDKYKYPNTDWFQELFQSAPIQQHNISITGGSKNVSSYLSLNFLDQDGMVANTKSNRYAIRANVESKVNKWLTVSGRLNYLTRKSEEPYADVTYGSLGRVFEMLGGAAPYIAPYTSDGRFGSVQAISGNGSLLYDNRNPLIDAANGKTLTEEHIITVNTSAEIRFSDYLSWRTTFATNVNFNIIDRYNGSVFGYTDTGIETITKNYNREGLEINRSNLIGVHNNLYSTLNFNRTLNDIHNFSAIAGMQVETNRIRNTYARRSLPPKEGLTQVDAGTSGIQSNGNLNSFKMLSYFGRINYSLSEKYLFEANLRADGSSRFKEGNRWGVFPGFSAGWRIIDEGFMADQSVLSNLKLRASWGKLGNQNISNYWPYLTVIAQNNNLSYNYGGLFAAGAAVTSLVDDNITWETTATLDFGLELGFMDDQITVEADYFKKKTENIIVQLPVPSLLGGLTPPFENLGEMSNEGFEFIFNYNNFKFNRDQLGFNVGFNFTYIKNEVTKFSGGKSPDQLYLIREGYAFRTLYGYNAIGIYQSDSEALEHMFDNGFKPKAGNLKFEDVNGDGKLSFEDKKSLGNTIPKVTFGISPSFKYKGFDLNLLFQGVLGVSVYTQNNFTNLTFENRVISETWLNAWTPDNTNTSVPSARFDNSWDQSQSSYWVQELNYIKLKNVQLGYALREEVVSKIGLQKAYVYVNAQNVFTLVTDDYEGFDPERNTFDSGYNYYPVPRIISLGVNLNF</sequence>
<comment type="caution">
    <text evidence="12">The sequence shown here is derived from an EMBL/GenBank/DDBJ whole genome shotgun (WGS) entry which is preliminary data.</text>
</comment>
<dbReference type="InterPro" id="IPR037066">
    <property type="entry name" value="Plug_dom_sf"/>
</dbReference>
<dbReference type="Pfam" id="PF07715">
    <property type="entry name" value="Plug"/>
    <property type="match status" value="1"/>
</dbReference>
<keyword evidence="3 8" id="KW-1134">Transmembrane beta strand</keyword>
<dbReference type="Gene3D" id="2.60.40.1120">
    <property type="entry name" value="Carboxypeptidase-like, regulatory domain"/>
    <property type="match status" value="1"/>
</dbReference>
<dbReference type="NCBIfam" id="TIGR04056">
    <property type="entry name" value="OMP_RagA_SusC"/>
    <property type="match status" value="1"/>
</dbReference>
<dbReference type="InterPro" id="IPR023997">
    <property type="entry name" value="TonB-dep_OMP_SusC/RagA_CS"/>
</dbReference>
<evidence type="ECO:0000256" key="9">
    <source>
        <dbReference type="RuleBase" id="RU003357"/>
    </source>
</evidence>
<dbReference type="InterPro" id="IPR036942">
    <property type="entry name" value="Beta-barrel_TonB_sf"/>
</dbReference>
<dbReference type="AlphaFoldDB" id="A0A5C7A9G7"/>
<organism evidence="12 13">
    <name type="scientific">Algoriphagus aquimarinus</name>
    <dbReference type="NCBI Taxonomy" id="237018"/>
    <lineage>
        <taxon>Bacteria</taxon>
        <taxon>Pseudomonadati</taxon>
        <taxon>Bacteroidota</taxon>
        <taxon>Cytophagia</taxon>
        <taxon>Cytophagales</taxon>
        <taxon>Cyclobacteriaceae</taxon>
        <taxon>Algoriphagus</taxon>
    </lineage>
</organism>
<evidence type="ECO:0000259" key="10">
    <source>
        <dbReference type="Pfam" id="PF00593"/>
    </source>
</evidence>
<keyword evidence="4 8" id="KW-0812">Transmembrane</keyword>
<dbReference type="EMBL" id="VORW01000020">
    <property type="protein sequence ID" value="TXE04806.1"/>
    <property type="molecule type" value="Genomic_DNA"/>
</dbReference>
<comment type="similarity">
    <text evidence="8 9">Belongs to the TonB-dependent receptor family.</text>
</comment>
<name>A0A5C7A9G7_9BACT</name>
<evidence type="ECO:0000259" key="11">
    <source>
        <dbReference type="Pfam" id="PF07715"/>
    </source>
</evidence>
<evidence type="ECO:0000313" key="13">
    <source>
        <dbReference type="Proteomes" id="UP000321935"/>
    </source>
</evidence>
<evidence type="ECO:0000256" key="5">
    <source>
        <dbReference type="ARBA" id="ARBA00023077"/>
    </source>
</evidence>
<dbReference type="InterPro" id="IPR000531">
    <property type="entry name" value="Beta-barrel_TonB"/>
</dbReference>
<proteinExistence type="inferred from homology"/>